<keyword evidence="3" id="KW-1185">Reference proteome</keyword>
<evidence type="ECO:0000256" key="1">
    <source>
        <dbReference type="SAM" id="MobiDB-lite"/>
    </source>
</evidence>
<feature type="region of interest" description="Disordered" evidence="1">
    <location>
        <begin position="1"/>
        <end position="24"/>
    </location>
</feature>
<gene>
    <name evidence="2" type="ORF">CDAR_188781</name>
</gene>
<name>A0AAV4VPY4_9ARAC</name>
<proteinExistence type="predicted"/>
<sequence>MGSGDDKSEIDRLDSYSDNYGDKTAEDLLNTKPFDLIFKKHDVHTYIHYNRIKTNVGLFLVTPNMKDNSKPLIAEDTCSGYLQDVAKFLFHPSRYGGPVSRIFWNFRKVKSEAFESHLDI</sequence>
<organism evidence="2 3">
    <name type="scientific">Caerostris darwini</name>
    <dbReference type="NCBI Taxonomy" id="1538125"/>
    <lineage>
        <taxon>Eukaryota</taxon>
        <taxon>Metazoa</taxon>
        <taxon>Ecdysozoa</taxon>
        <taxon>Arthropoda</taxon>
        <taxon>Chelicerata</taxon>
        <taxon>Arachnida</taxon>
        <taxon>Araneae</taxon>
        <taxon>Araneomorphae</taxon>
        <taxon>Entelegynae</taxon>
        <taxon>Araneoidea</taxon>
        <taxon>Araneidae</taxon>
        <taxon>Caerostris</taxon>
    </lineage>
</organism>
<evidence type="ECO:0000313" key="3">
    <source>
        <dbReference type="Proteomes" id="UP001054837"/>
    </source>
</evidence>
<evidence type="ECO:0000313" key="2">
    <source>
        <dbReference type="EMBL" id="GIY71460.1"/>
    </source>
</evidence>
<dbReference type="Proteomes" id="UP001054837">
    <property type="component" value="Unassembled WGS sequence"/>
</dbReference>
<protein>
    <submittedName>
        <fullName evidence="2">Uncharacterized protein</fullName>
    </submittedName>
</protein>
<dbReference type="AlphaFoldDB" id="A0AAV4VPY4"/>
<comment type="caution">
    <text evidence="2">The sequence shown here is derived from an EMBL/GenBank/DDBJ whole genome shotgun (WGS) entry which is preliminary data.</text>
</comment>
<reference evidence="2 3" key="1">
    <citation type="submission" date="2021-06" db="EMBL/GenBank/DDBJ databases">
        <title>Caerostris darwini draft genome.</title>
        <authorList>
            <person name="Kono N."/>
            <person name="Arakawa K."/>
        </authorList>
    </citation>
    <scope>NUCLEOTIDE SEQUENCE [LARGE SCALE GENOMIC DNA]</scope>
</reference>
<dbReference type="EMBL" id="BPLQ01013343">
    <property type="protein sequence ID" value="GIY71460.1"/>
    <property type="molecule type" value="Genomic_DNA"/>
</dbReference>
<accession>A0AAV4VPY4</accession>